<evidence type="ECO:0000259" key="1">
    <source>
        <dbReference type="Pfam" id="PF13354"/>
    </source>
</evidence>
<name>A0A1Y1HQB6_KLENI</name>
<keyword evidence="3" id="KW-1185">Reference proteome</keyword>
<protein>
    <recommendedName>
        <fullName evidence="1">Beta-lactamase class A catalytic domain-containing protein</fullName>
    </recommendedName>
</protein>
<dbReference type="GO" id="GO:0008800">
    <property type="term" value="F:beta-lactamase activity"/>
    <property type="evidence" value="ECO:0007669"/>
    <property type="project" value="InterPro"/>
</dbReference>
<dbReference type="OMA" id="TLTDCAY"/>
<accession>A0A1Y1HQB6</accession>
<dbReference type="SUPFAM" id="SSF56601">
    <property type="entry name" value="beta-lactamase/transpeptidase-like"/>
    <property type="match status" value="1"/>
</dbReference>
<dbReference type="GO" id="GO:0030655">
    <property type="term" value="P:beta-lactam antibiotic catabolic process"/>
    <property type="evidence" value="ECO:0007669"/>
    <property type="project" value="InterPro"/>
</dbReference>
<reference evidence="2 3" key="1">
    <citation type="journal article" date="2014" name="Nat. Commun.">
        <title>Klebsormidium flaccidum genome reveals primary factors for plant terrestrial adaptation.</title>
        <authorList>
            <person name="Hori K."/>
            <person name="Maruyama F."/>
            <person name="Fujisawa T."/>
            <person name="Togashi T."/>
            <person name="Yamamoto N."/>
            <person name="Seo M."/>
            <person name="Sato S."/>
            <person name="Yamada T."/>
            <person name="Mori H."/>
            <person name="Tajima N."/>
            <person name="Moriyama T."/>
            <person name="Ikeuchi M."/>
            <person name="Watanabe M."/>
            <person name="Wada H."/>
            <person name="Kobayashi K."/>
            <person name="Saito M."/>
            <person name="Masuda T."/>
            <person name="Sasaki-Sekimoto Y."/>
            <person name="Mashiguchi K."/>
            <person name="Awai K."/>
            <person name="Shimojima M."/>
            <person name="Masuda S."/>
            <person name="Iwai M."/>
            <person name="Nobusawa T."/>
            <person name="Narise T."/>
            <person name="Kondo S."/>
            <person name="Saito H."/>
            <person name="Sato R."/>
            <person name="Murakawa M."/>
            <person name="Ihara Y."/>
            <person name="Oshima-Yamada Y."/>
            <person name="Ohtaka K."/>
            <person name="Satoh M."/>
            <person name="Sonobe K."/>
            <person name="Ishii M."/>
            <person name="Ohtani R."/>
            <person name="Kanamori-Sato M."/>
            <person name="Honoki R."/>
            <person name="Miyazaki D."/>
            <person name="Mochizuki H."/>
            <person name="Umetsu J."/>
            <person name="Higashi K."/>
            <person name="Shibata D."/>
            <person name="Kamiya Y."/>
            <person name="Sato N."/>
            <person name="Nakamura Y."/>
            <person name="Tabata S."/>
            <person name="Ida S."/>
            <person name="Kurokawa K."/>
            <person name="Ohta H."/>
        </authorList>
    </citation>
    <scope>NUCLEOTIDE SEQUENCE [LARGE SCALE GENOMIC DNA]</scope>
    <source>
        <strain evidence="2 3">NIES-2285</strain>
    </source>
</reference>
<sequence>MSTCVPEHGDELLDILRAWPAKFDALLAAAQEHRLQVLFTEVQAVDGQMKLKRQGFRLDKEYFYPASAIKLCGAVTALEKARRLSGDLDLGLDIQTPLCFHPLGPHEKIFDRDPTNREGGFVTLKHEIRKVFLVSDNDAYNRLYTFVGQAELNERMWAMGFSACRLTHRLGLSPPDRNKDDPRLGGRVEVRDESAPFCLPETRSRLDLGTREGVPGVAVGTGYIEDGRLVEEPMDFSWKNYMTLTDLQDFLVALFFPAFSRSPTSVLSLPPEQRAVLMEAMLQYPSQSCNPQYDSRHYPDDYCKFFLPGLCRVSPKADWRIYNKVGRAYGFSIDNAYIMHLPSGRSFFLSAAIYTNANGIIDDDIYEYDLADLYLADLGEVLARSALSIPLEQTPLIEPKEDCIPSSQWPKVLQGNVGSDELIQHAQEVQCIILEKQSKTESPLVTF</sequence>
<organism evidence="2 3">
    <name type="scientific">Klebsormidium nitens</name>
    <name type="common">Green alga</name>
    <name type="synonym">Ulothrix nitens</name>
    <dbReference type="NCBI Taxonomy" id="105231"/>
    <lineage>
        <taxon>Eukaryota</taxon>
        <taxon>Viridiplantae</taxon>
        <taxon>Streptophyta</taxon>
        <taxon>Klebsormidiophyceae</taxon>
        <taxon>Klebsormidiales</taxon>
        <taxon>Klebsormidiaceae</taxon>
        <taxon>Klebsormidium</taxon>
    </lineage>
</organism>
<dbReference type="AlphaFoldDB" id="A0A1Y1HQB6"/>
<evidence type="ECO:0000313" key="3">
    <source>
        <dbReference type="Proteomes" id="UP000054558"/>
    </source>
</evidence>
<dbReference type="InterPro" id="IPR012338">
    <property type="entry name" value="Beta-lactam/transpept-like"/>
</dbReference>
<proteinExistence type="predicted"/>
<dbReference type="EMBL" id="DF236999">
    <property type="protein sequence ID" value="GAQ80273.1"/>
    <property type="molecule type" value="Genomic_DNA"/>
</dbReference>
<dbReference type="OrthoDB" id="2019034at2759"/>
<dbReference type="Pfam" id="PF13354">
    <property type="entry name" value="Beta-lactamase2"/>
    <property type="match status" value="1"/>
</dbReference>
<gene>
    <name evidence="2" type="ORF">KFL_000500260</name>
</gene>
<evidence type="ECO:0000313" key="2">
    <source>
        <dbReference type="EMBL" id="GAQ80273.1"/>
    </source>
</evidence>
<dbReference type="Gene3D" id="3.40.710.10">
    <property type="entry name" value="DD-peptidase/beta-lactamase superfamily"/>
    <property type="match status" value="1"/>
</dbReference>
<dbReference type="InterPro" id="IPR045155">
    <property type="entry name" value="Beta-lactam_cat"/>
</dbReference>
<dbReference type="Proteomes" id="UP000054558">
    <property type="component" value="Unassembled WGS sequence"/>
</dbReference>
<feature type="domain" description="Beta-lactamase class A catalytic" evidence="1">
    <location>
        <begin position="60"/>
        <end position="350"/>
    </location>
</feature>